<keyword evidence="2" id="KW-0472">Membrane</keyword>
<evidence type="ECO:0000313" key="5">
    <source>
        <dbReference type="Proteomes" id="UP000184330"/>
    </source>
</evidence>
<keyword evidence="5" id="KW-1185">Reference proteome</keyword>
<keyword evidence="2" id="KW-0812">Transmembrane</keyword>
<feature type="signal peptide" evidence="3">
    <location>
        <begin position="1"/>
        <end position="30"/>
    </location>
</feature>
<evidence type="ECO:0000256" key="3">
    <source>
        <dbReference type="SAM" id="SignalP"/>
    </source>
</evidence>
<evidence type="ECO:0000256" key="1">
    <source>
        <dbReference type="SAM" id="MobiDB-lite"/>
    </source>
</evidence>
<feature type="chain" id="PRO_5012521473" description="Extracellular membrane protein CFEM domain-containing protein" evidence="3">
    <location>
        <begin position="31"/>
        <end position="253"/>
    </location>
</feature>
<organism evidence="4 5">
    <name type="scientific">Phialocephala subalpina</name>
    <dbReference type="NCBI Taxonomy" id="576137"/>
    <lineage>
        <taxon>Eukaryota</taxon>
        <taxon>Fungi</taxon>
        <taxon>Dikarya</taxon>
        <taxon>Ascomycota</taxon>
        <taxon>Pezizomycotina</taxon>
        <taxon>Leotiomycetes</taxon>
        <taxon>Helotiales</taxon>
        <taxon>Mollisiaceae</taxon>
        <taxon>Phialocephala</taxon>
        <taxon>Phialocephala fortinii species complex</taxon>
    </lineage>
</organism>
<keyword evidence="2" id="KW-1133">Transmembrane helix</keyword>
<dbReference type="Proteomes" id="UP000184330">
    <property type="component" value="Unassembled WGS sequence"/>
</dbReference>
<dbReference type="OrthoDB" id="5386093at2759"/>
<evidence type="ECO:0000256" key="2">
    <source>
        <dbReference type="SAM" id="Phobius"/>
    </source>
</evidence>
<accession>A0A1L7WE53</accession>
<dbReference type="AlphaFoldDB" id="A0A1L7WE53"/>
<sequence>MHSAAHISYGKLAIPILLVAGLMEMKFICGTTEASIVGCCERRTGSALCGDILTTCYDFLGVPCDTACQANLNNLICISPTPYCVKYLYTSGSIGYGCGPYSRLTKTVALTINSNGAGPLTGVGASDSITSSSSSSTTSSTLTTLTTSSSSLTPTHSSTNLSGGAIAGVSIGSALGVVLISLTIWWIFMKRPRSSSAESTHQESEAGGNHRSIRDSETLYGSVHSPKILGPSPGQQGSYVGPTMPEMDGERHR</sequence>
<protein>
    <recommendedName>
        <fullName evidence="6">Extracellular membrane protein CFEM domain-containing protein</fullName>
    </recommendedName>
</protein>
<keyword evidence="3" id="KW-0732">Signal</keyword>
<evidence type="ECO:0000313" key="4">
    <source>
        <dbReference type="EMBL" id="CZR51075.1"/>
    </source>
</evidence>
<feature type="region of interest" description="Disordered" evidence="1">
    <location>
        <begin position="196"/>
        <end position="253"/>
    </location>
</feature>
<dbReference type="EMBL" id="FJOG01000001">
    <property type="protein sequence ID" value="CZR51075.1"/>
    <property type="molecule type" value="Genomic_DNA"/>
</dbReference>
<feature type="transmembrane region" description="Helical" evidence="2">
    <location>
        <begin position="165"/>
        <end position="188"/>
    </location>
</feature>
<proteinExistence type="predicted"/>
<evidence type="ECO:0008006" key="6">
    <source>
        <dbReference type="Google" id="ProtNLM"/>
    </source>
</evidence>
<name>A0A1L7WE53_9HELO</name>
<reference evidence="4 5" key="1">
    <citation type="submission" date="2016-03" db="EMBL/GenBank/DDBJ databases">
        <authorList>
            <person name="Ploux O."/>
        </authorList>
    </citation>
    <scope>NUCLEOTIDE SEQUENCE [LARGE SCALE GENOMIC DNA]</scope>
    <source>
        <strain evidence="4 5">UAMH 11012</strain>
    </source>
</reference>
<feature type="region of interest" description="Disordered" evidence="1">
    <location>
        <begin position="131"/>
        <end position="157"/>
    </location>
</feature>
<gene>
    <name evidence="4" type="ORF">PAC_00950</name>
</gene>